<organism evidence="1 2">
    <name type="scientific">Rozella allomycis (strain CSF55)</name>
    <dbReference type="NCBI Taxonomy" id="988480"/>
    <lineage>
        <taxon>Eukaryota</taxon>
        <taxon>Fungi</taxon>
        <taxon>Fungi incertae sedis</taxon>
        <taxon>Cryptomycota</taxon>
        <taxon>Cryptomycota incertae sedis</taxon>
        <taxon>Rozella</taxon>
    </lineage>
</organism>
<reference evidence="1 2" key="1">
    <citation type="journal article" date="2013" name="Curr. Biol.">
        <title>Shared signatures of parasitism and phylogenomics unite Cryptomycota and microsporidia.</title>
        <authorList>
            <person name="James T.Y."/>
            <person name="Pelin A."/>
            <person name="Bonen L."/>
            <person name="Ahrendt S."/>
            <person name="Sain D."/>
            <person name="Corradi N."/>
            <person name="Stajich J.E."/>
        </authorList>
    </citation>
    <scope>NUCLEOTIDE SEQUENCE [LARGE SCALE GENOMIC DNA]</scope>
    <source>
        <strain evidence="1 2">CSF55</strain>
    </source>
</reference>
<dbReference type="HOGENOM" id="CLU_1587444_0_0_1"/>
<evidence type="ECO:0000313" key="1">
    <source>
        <dbReference type="EMBL" id="EPZ35953.1"/>
    </source>
</evidence>
<dbReference type="Proteomes" id="UP000030755">
    <property type="component" value="Unassembled WGS sequence"/>
</dbReference>
<accession>A0A075B039</accession>
<name>A0A075B039_ROZAC</name>
<proteinExistence type="predicted"/>
<sequence>MFRFSRKLFNEVKPKGIYIKQLVDSGFTESQAKALVLEIDNIITQEKLDELNSSAAQNFKVSFDNAKDSLIKLDVDMEKARSGMADLCNQAESGLELDINLEKKRTLDLTKELEEKVETIPYYMDKKMEVVNDKVRAISRVAILIPSGKIFSNNVSRVFRNFNANIKL</sequence>
<protein>
    <submittedName>
        <fullName evidence="1">Uncharacterized protein</fullName>
    </submittedName>
</protein>
<dbReference type="OrthoDB" id="889336at2759"/>
<dbReference type="EMBL" id="KE560702">
    <property type="protein sequence ID" value="EPZ35953.1"/>
    <property type="molecule type" value="Genomic_DNA"/>
</dbReference>
<gene>
    <name evidence="1" type="ORF">O9G_005459</name>
</gene>
<evidence type="ECO:0000313" key="2">
    <source>
        <dbReference type="Proteomes" id="UP000030755"/>
    </source>
</evidence>
<keyword evidence="2" id="KW-1185">Reference proteome</keyword>
<dbReference type="AlphaFoldDB" id="A0A075B039"/>